<dbReference type="Proteomes" id="UP000828941">
    <property type="component" value="Chromosome 12"/>
</dbReference>
<dbReference type="EMBL" id="CM039437">
    <property type="protein sequence ID" value="KAI4308490.1"/>
    <property type="molecule type" value="Genomic_DNA"/>
</dbReference>
<evidence type="ECO:0000313" key="1">
    <source>
        <dbReference type="EMBL" id="KAI4308490.1"/>
    </source>
</evidence>
<sequence length="2446" mass="278545">MGVSGWWLKSLISHKKPVSMINTCQEAAGKRWPNFIAVDYYMRRNGGGAPEAVDEANGHLIDLRISESSDASLVVDDAYTAAMATVVRAPPTDFMVMKGRRFVLDLERLLLVVVLMEAIGSIVVDGAKELLITAKAEARYLFCFNNVVEDLGTKKGKLALTRDDLLKRVEKAKNNTEQISGEVQKWLDDAKDLIDEAEKLEEEAKIKRKFLFGRCPYCIRQYCLGRKVAIKTKKVTELSRNSKFKDLSRLPTLPSMDFHSSKDFIYFKSTKLAHQKIMEALRDSQNLRIGLYAMGGSGKTTLVTEVGTEAEKSKLFDKVVLVVVSNPPNIKKIQDNIASSLGLRFTEADESDRAKRLWMRLTNGEKILIILDDVWEKLNFKAVGIPFDDNHKGCRVLLTTRNLQVCDSVKCHSKIPLSLLSLEDAWILFQKHACETNFSSKELEDVALEITRQCKRLPVAIAAVASTLRGKPLPDWEAALTTLKKSKPMDNINEDLIEIHKCLRLSYDNLKSEVAKRLFLVCSLFPEDYEIAMEDLTRYAIGLGLFQDADSYETLRRQVHTAKSKLIDSCLLLNANEGECVRMHDLVRDAAHYIAEKEMQVIMGSQKDLRELLEELSSEGITRFLWFHNIDEFPNQLNCPRLEILVVTLSEITRYVSFIEVKETFFRGMKNLRVLNLTNKTSWEISMPIPLSIQSLINLRTLRLNRWILGDISILAGLVRLETLELNSCSIIQLPNGILQLKKLRLLDLSYCSVEQNPFEVMGRFSQLEELYFIKNSGKQWKVDGVNISYFFDENCLLTRLKRYHIEIGECFELHKSLNNLITTGLSIECFDPSTLNATIQNLVQRAEILYFQKVRGGYRSIVPDVVQAVGGINKLIHLRLDSCAAIECLINASNFSSQAGSIFSNLVKLKLKRMPQLKELCHGPPPSDFLQKLEKLDVSKCSELQRILFLGNLNLCSLKVMKVKHCPLLTSIFTLSIAHSLVLLEELHIIECEGVKYIIADQRQRENQDKIVDGRITFDSTFPKLRHLEINDCNSLEYVFPVPLAGGLFELESIVIDGATKLKHIFGQYHDENQPLSPNSKGITLQSLRKTEFCKIPKFISIFPIYFHPEYQSLQSLSWNDYPQVEKTSLASKEIHASQLKSPRWLQHGSTAQCLSWQLLDLCHLRKIKLTSALRVVSLFTPSTAANMLLEELIVEKCHGLKNIIANEEYDHDHEGWGSIFPKLKSLTVKQCNLFEFIFPVYFAQGLVQLELLKIEEAPELKYVFGQYHHINRNEGEVHIEIPALEMLVLTGLPKIISICPMNCHLSWPSLKKLHMVQCPPVTTMSIIDFTISSDAREPDHMPTKMMQSVLTQVNQPRIDAQAPQNMQNVKGTFQLEGIPMRGQQYKYSVTSSLENLKLGNLPELRYISMGHQKLVSFQNLEELEVYGCEKLRSIFSFSILGSFPRLQKLIVISCNQLEKIIEDKEVSLNHNPNKVCFPNLSMIKIKQCNQLQCLFTIYKSNEFPQLKRLSIKEASQLVEIFRHKLGEPGDRVKTVLPTLKRLKLVNLPCLTSVCHGFKLQTEYERIVEDCPKLTEDEPIVEDCPKLPLISAANAVVEGKETERKRDKVRTVEGRNAIDRKARKAVAGNKNARAPVKDDTAASATAKFNEVHRQVVLSHDKVRQDKIKFTNQDTNMTERDHNGSSNPIEVPPLGVGPSPKVEPQSSPAEQLVVRPGEEYTAFFRDIGGIKEKHIPLLEQAMVNHPSLWTWREKYKRPKMKQFGYSILGDMLEFLETTRWRDLTKQKKVEFESLMIELETFGFDIQWLRNTEELIEQSNIDEEIIDSIKTLEVQEMKQKIVVEDLETGLQRAKMDSVFSGFFFSVTDKVKLLMGTPSGSNINHQHSSQIFPPHQQSHIGGPQTSLSLVSSDPRLSPEEPRSNSDNNRDSPMESASSRETWPTADAIAAKKMENGKAENDGMEQSVIRRVSSADKITLQDIARERVDMISEKMEHLPEEFLEELKNGLRVILEGGNGSQHREEFFVLQKLVQSRTDLTAKTLIRAHRVQLEILVAINTGIQGFLHPSISLSQNSLIEIFVYKRCRNIACQSQLPADDCTCEICTKRNGFCNLCMCVICSKFDFEVNTCRWIGCDLCSHWTHTDCAIRDQLICMGPSVKSAAGPSEMVFRCQACNRTSELLGWVKDVFQHCAPSWDGEALMRELDFVSKIFHVSKDPRGKKLFWKCEDLKEKMRSGVADSKAACRAILLFFQELEVDSPRSLENGESGKLIAPQEACNRIAEVVQEAIRKMEMVADEKLRMFKKARLALDSCDRELADKAREAAELKMERQKRKLQVEELERIVRLKTAEAEMFQSKANEAKREAERLQRIALAKQDKSEEEYTSNYLKQRLNEAEAEKQYLYEKIKLQESTRTSQSSSGGDPSQMLIFSKIHDLLQPNERHPFRTNP</sequence>
<accession>A0ACB9LFZ1</accession>
<keyword evidence="2" id="KW-1185">Reference proteome</keyword>
<proteinExistence type="predicted"/>
<organism evidence="1 2">
    <name type="scientific">Bauhinia variegata</name>
    <name type="common">Purple orchid tree</name>
    <name type="synonym">Phanera variegata</name>
    <dbReference type="NCBI Taxonomy" id="167791"/>
    <lineage>
        <taxon>Eukaryota</taxon>
        <taxon>Viridiplantae</taxon>
        <taxon>Streptophyta</taxon>
        <taxon>Embryophyta</taxon>
        <taxon>Tracheophyta</taxon>
        <taxon>Spermatophyta</taxon>
        <taxon>Magnoliopsida</taxon>
        <taxon>eudicotyledons</taxon>
        <taxon>Gunneridae</taxon>
        <taxon>Pentapetalae</taxon>
        <taxon>rosids</taxon>
        <taxon>fabids</taxon>
        <taxon>Fabales</taxon>
        <taxon>Fabaceae</taxon>
        <taxon>Cercidoideae</taxon>
        <taxon>Cercideae</taxon>
        <taxon>Bauhiniinae</taxon>
        <taxon>Bauhinia</taxon>
    </lineage>
</organism>
<name>A0ACB9LFZ1_BAUVA</name>
<evidence type="ECO:0000313" key="2">
    <source>
        <dbReference type="Proteomes" id="UP000828941"/>
    </source>
</evidence>
<gene>
    <name evidence="1" type="ORF">L6164_031562</name>
</gene>
<protein>
    <submittedName>
        <fullName evidence="1">Uncharacterized protein</fullName>
    </submittedName>
</protein>
<comment type="caution">
    <text evidence="1">The sequence shown here is derived from an EMBL/GenBank/DDBJ whole genome shotgun (WGS) entry which is preliminary data.</text>
</comment>
<reference evidence="1 2" key="1">
    <citation type="journal article" date="2022" name="DNA Res.">
        <title>Chromosomal-level genome assembly of the orchid tree Bauhinia variegata (Leguminosae; Cercidoideae) supports the allotetraploid origin hypothesis of Bauhinia.</title>
        <authorList>
            <person name="Zhong Y."/>
            <person name="Chen Y."/>
            <person name="Zheng D."/>
            <person name="Pang J."/>
            <person name="Liu Y."/>
            <person name="Luo S."/>
            <person name="Meng S."/>
            <person name="Qian L."/>
            <person name="Wei D."/>
            <person name="Dai S."/>
            <person name="Zhou R."/>
        </authorList>
    </citation>
    <scope>NUCLEOTIDE SEQUENCE [LARGE SCALE GENOMIC DNA]</scope>
    <source>
        <strain evidence="1">BV-YZ2020</strain>
    </source>
</reference>